<accession>A0A5M6I676</accession>
<name>A0A5M6I676_9PROT</name>
<dbReference type="AlphaFoldDB" id="A0A5M6I676"/>
<evidence type="ECO:0000313" key="2">
    <source>
        <dbReference type="Proteomes" id="UP000324065"/>
    </source>
</evidence>
<dbReference type="RefSeq" id="WP_150064094.1">
    <property type="nucleotide sequence ID" value="NZ_JACHII010000029.1"/>
</dbReference>
<sequence>MSGADLTPVASFGVRDRSDDPAYVIAAARGPAGLVLVGRAGDGAHHVADQRADGTVRYRMGPIGADDALDAVGRILTGQDRSVTGDALRVAVGLLALGPPEPAPTLPDATGRAAS</sequence>
<keyword evidence="2" id="KW-1185">Reference proteome</keyword>
<comment type="caution">
    <text evidence="1">The sequence shown here is derived from an EMBL/GenBank/DDBJ whole genome shotgun (WGS) entry which is preliminary data.</text>
</comment>
<evidence type="ECO:0000313" key="1">
    <source>
        <dbReference type="EMBL" id="KAA5603750.1"/>
    </source>
</evidence>
<proteinExistence type="predicted"/>
<protein>
    <submittedName>
        <fullName evidence="1">Uncharacterized protein</fullName>
    </submittedName>
</protein>
<dbReference type="EMBL" id="VWPJ01000032">
    <property type="protein sequence ID" value="KAA5603750.1"/>
    <property type="molecule type" value="Genomic_DNA"/>
</dbReference>
<dbReference type="OrthoDB" id="9941680at2"/>
<reference evidence="1 2" key="1">
    <citation type="submission" date="2019-09" db="EMBL/GenBank/DDBJ databases">
        <title>Genome sequence of Roseospira marina, one of the more divergent members of the non-sulfur purple photosynthetic bacterial family, the Rhodospirillaceae.</title>
        <authorList>
            <person name="Meyer T."/>
            <person name="Kyndt J."/>
        </authorList>
    </citation>
    <scope>NUCLEOTIDE SEQUENCE [LARGE SCALE GENOMIC DNA]</scope>
    <source>
        <strain evidence="1 2">DSM 15113</strain>
    </source>
</reference>
<organism evidence="1 2">
    <name type="scientific">Roseospira marina</name>
    <dbReference type="NCBI Taxonomy" id="140057"/>
    <lineage>
        <taxon>Bacteria</taxon>
        <taxon>Pseudomonadati</taxon>
        <taxon>Pseudomonadota</taxon>
        <taxon>Alphaproteobacteria</taxon>
        <taxon>Rhodospirillales</taxon>
        <taxon>Rhodospirillaceae</taxon>
        <taxon>Roseospira</taxon>
    </lineage>
</organism>
<dbReference type="Proteomes" id="UP000324065">
    <property type="component" value="Unassembled WGS sequence"/>
</dbReference>
<gene>
    <name evidence="1" type="ORF">F1188_19330</name>
</gene>